<dbReference type="SUPFAM" id="SSF81606">
    <property type="entry name" value="PP2C-like"/>
    <property type="match status" value="1"/>
</dbReference>
<dbReference type="RefSeq" id="WP_153724281.1">
    <property type="nucleotide sequence ID" value="NZ_CP045875.1"/>
</dbReference>
<evidence type="ECO:0000259" key="2">
    <source>
        <dbReference type="SMART" id="SM00331"/>
    </source>
</evidence>
<reference evidence="4" key="1">
    <citation type="submission" date="2019-11" db="EMBL/GenBank/DDBJ databases">
        <title>Genome sequence of Heliorestis convoluta strain HH, an alkaliphilic and minimalistic phototrophic bacterium from a soda lake in Egypt.</title>
        <authorList>
            <person name="Dewey E.D."/>
            <person name="Stokes L.M."/>
            <person name="Burchell B.M."/>
            <person name="Shaffer K.N."/>
            <person name="Huntington A.M."/>
            <person name="Baker J.M."/>
            <person name="Nadendla S."/>
            <person name="Giglio M.G."/>
            <person name="Touchman J.W."/>
            <person name="Blankenship R.E."/>
            <person name="Madigan M.T."/>
            <person name="Sattley W.M."/>
        </authorList>
    </citation>
    <scope>NUCLEOTIDE SEQUENCE [LARGE SCALE GENOMIC DNA]</scope>
    <source>
        <strain evidence="4">HH</strain>
    </source>
</reference>
<dbReference type="SMART" id="SM00331">
    <property type="entry name" value="PP2C_SIG"/>
    <property type="match status" value="1"/>
</dbReference>
<name>A0A5Q2MWI4_9FIRM</name>
<evidence type="ECO:0000313" key="3">
    <source>
        <dbReference type="EMBL" id="QGG46768.1"/>
    </source>
</evidence>
<dbReference type="Pfam" id="PF07228">
    <property type="entry name" value="SpoIIE"/>
    <property type="match status" value="1"/>
</dbReference>
<evidence type="ECO:0000256" key="1">
    <source>
        <dbReference type="ARBA" id="ARBA00022801"/>
    </source>
</evidence>
<keyword evidence="1" id="KW-0378">Hydrolase</keyword>
<dbReference type="GO" id="GO:0016791">
    <property type="term" value="F:phosphatase activity"/>
    <property type="evidence" value="ECO:0007669"/>
    <property type="project" value="TreeGrafter"/>
</dbReference>
<evidence type="ECO:0000313" key="4">
    <source>
        <dbReference type="Proteomes" id="UP000366051"/>
    </source>
</evidence>
<dbReference type="PANTHER" id="PTHR43156:SF2">
    <property type="entry name" value="STAGE II SPORULATION PROTEIN E"/>
    <property type="match status" value="1"/>
</dbReference>
<gene>
    <name evidence="3" type="ORF">FTV88_0589</name>
</gene>
<keyword evidence="4" id="KW-1185">Reference proteome</keyword>
<feature type="domain" description="PPM-type phosphatase" evidence="2">
    <location>
        <begin position="154"/>
        <end position="372"/>
    </location>
</feature>
<dbReference type="KEGG" id="hcv:FTV88_0589"/>
<dbReference type="PANTHER" id="PTHR43156">
    <property type="entry name" value="STAGE II SPORULATION PROTEIN E-RELATED"/>
    <property type="match status" value="1"/>
</dbReference>
<protein>
    <submittedName>
        <fullName evidence="3">Response regulator</fullName>
    </submittedName>
</protein>
<dbReference type="AlphaFoldDB" id="A0A5Q2MWI4"/>
<sequence length="372" mass="42879">MDNKKILLTLGRLDQSILEFLALNHAILTIPFKDCCTLLLKRLPVADVALLGQFNDLTQALRVIECIKVEEPLLPIIAYMPELPEQDKWLLIEKGLDWFFSSPLNLLELRAVMKRENRRFRFLRRYEQQMNQVEVEIQVARQIMNHLLPKKGCFQNIEVQWIQRPHSLLGGDMFYYYDLPDEKLALFLIDVSGHGLTSSMVTMALRSLLKGVALKVQEPIQVMTELNRHICDLFMNLPETIYAACTYCIVDRLNQCIHYSNAGNPDACLFGTNGTVQKLKTENMALGIYPDLEFQKKTIRLQEQQRLALFTDGIYDKRGSLESKFALRDQVIQSIALGRDLSLAVLCEQLEKSLDKSLQHSEDDYSLLLVQW</sequence>
<dbReference type="InterPro" id="IPR052016">
    <property type="entry name" value="Bact_Sigma-Reg"/>
</dbReference>
<organism evidence="3 4">
    <name type="scientific">Heliorestis convoluta</name>
    <dbReference type="NCBI Taxonomy" id="356322"/>
    <lineage>
        <taxon>Bacteria</taxon>
        <taxon>Bacillati</taxon>
        <taxon>Bacillota</taxon>
        <taxon>Clostridia</taxon>
        <taxon>Eubacteriales</taxon>
        <taxon>Heliobacteriaceae</taxon>
        <taxon>Heliorestis</taxon>
    </lineage>
</organism>
<dbReference type="InterPro" id="IPR036457">
    <property type="entry name" value="PPM-type-like_dom_sf"/>
</dbReference>
<proteinExistence type="predicted"/>
<dbReference type="Proteomes" id="UP000366051">
    <property type="component" value="Chromosome"/>
</dbReference>
<dbReference type="OrthoDB" id="9763484at2"/>
<dbReference type="EMBL" id="CP045875">
    <property type="protein sequence ID" value="QGG46768.1"/>
    <property type="molecule type" value="Genomic_DNA"/>
</dbReference>
<dbReference type="InterPro" id="IPR001932">
    <property type="entry name" value="PPM-type_phosphatase-like_dom"/>
</dbReference>
<accession>A0A5Q2MWI4</accession>
<dbReference type="Gene3D" id="3.60.40.10">
    <property type="entry name" value="PPM-type phosphatase domain"/>
    <property type="match status" value="1"/>
</dbReference>